<name>A0AAN9YMY3_9PEZI</name>
<protein>
    <submittedName>
        <fullName evidence="2">Uncharacterized protein</fullName>
    </submittedName>
</protein>
<comment type="caution">
    <text evidence="2">The sequence shown here is derived from an EMBL/GenBank/DDBJ whole genome shotgun (WGS) entry which is preliminary data.</text>
</comment>
<proteinExistence type="predicted"/>
<accession>A0AAN9YMY3</accession>
<keyword evidence="3" id="KW-1185">Reference proteome</keyword>
<reference evidence="2 3" key="1">
    <citation type="submission" date="2024-02" db="EMBL/GenBank/DDBJ databases">
        <title>De novo assembly and annotation of 12 fungi associated with fruit tree decline syndrome in Ontario, Canada.</title>
        <authorList>
            <person name="Sulman M."/>
            <person name="Ellouze W."/>
            <person name="Ilyukhin E."/>
        </authorList>
    </citation>
    <scope>NUCLEOTIDE SEQUENCE [LARGE SCALE GENOMIC DNA]</scope>
    <source>
        <strain evidence="2 3">M11/M66-122</strain>
    </source>
</reference>
<dbReference type="AlphaFoldDB" id="A0AAN9YMY3"/>
<evidence type="ECO:0000313" key="2">
    <source>
        <dbReference type="EMBL" id="KAK7750021.1"/>
    </source>
</evidence>
<organism evidence="2 3">
    <name type="scientific">Diatrype stigma</name>
    <dbReference type="NCBI Taxonomy" id="117547"/>
    <lineage>
        <taxon>Eukaryota</taxon>
        <taxon>Fungi</taxon>
        <taxon>Dikarya</taxon>
        <taxon>Ascomycota</taxon>
        <taxon>Pezizomycotina</taxon>
        <taxon>Sordariomycetes</taxon>
        <taxon>Xylariomycetidae</taxon>
        <taxon>Xylariales</taxon>
        <taxon>Diatrypaceae</taxon>
        <taxon>Diatrype</taxon>
    </lineage>
</organism>
<dbReference type="EMBL" id="JAKJXP020000071">
    <property type="protein sequence ID" value="KAK7750021.1"/>
    <property type="molecule type" value="Genomic_DNA"/>
</dbReference>
<feature type="chain" id="PRO_5042919022" evidence="1">
    <location>
        <begin position="20"/>
        <end position="87"/>
    </location>
</feature>
<gene>
    <name evidence="2" type="ORF">SLS62_008013</name>
</gene>
<sequence length="87" mass="9303">MKTTAVLTAIFATAAVVFADSCNRGGVYCGNYRDHILQTLQAAGQQTDEAHIQNSKFNCVANGDIIFQEYCANGCGGTTSEDPDYCL</sequence>
<keyword evidence="1" id="KW-0732">Signal</keyword>
<evidence type="ECO:0000313" key="3">
    <source>
        <dbReference type="Proteomes" id="UP001320420"/>
    </source>
</evidence>
<dbReference type="Proteomes" id="UP001320420">
    <property type="component" value="Unassembled WGS sequence"/>
</dbReference>
<evidence type="ECO:0000256" key="1">
    <source>
        <dbReference type="SAM" id="SignalP"/>
    </source>
</evidence>
<feature type="signal peptide" evidence="1">
    <location>
        <begin position="1"/>
        <end position="19"/>
    </location>
</feature>